<proteinExistence type="predicted"/>
<accession>A0AAV0VGN6</accession>
<keyword evidence="2" id="KW-1185">Reference proteome</keyword>
<organism evidence="1 2">
    <name type="scientific">Macrosiphum euphorbiae</name>
    <name type="common">potato aphid</name>
    <dbReference type="NCBI Taxonomy" id="13131"/>
    <lineage>
        <taxon>Eukaryota</taxon>
        <taxon>Metazoa</taxon>
        <taxon>Ecdysozoa</taxon>
        <taxon>Arthropoda</taxon>
        <taxon>Hexapoda</taxon>
        <taxon>Insecta</taxon>
        <taxon>Pterygota</taxon>
        <taxon>Neoptera</taxon>
        <taxon>Paraneoptera</taxon>
        <taxon>Hemiptera</taxon>
        <taxon>Sternorrhyncha</taxon>
        <taxon>Aphidomorpha</taxon>
        <taxon>Aphidoidea</taxon>
        <taxon>Aphididae</taxon>
        <taxon>Macrosiphini</taxon>
        <taxon>Macrosiphum</taxon>
    </lineage>
</organism>
<comment type="caution">
    <text evidence="1">The sequence shown here is derived from an EMBL/GenBank/DDBJ whole genome shotgun (WGS) entry which is preliminary data.</text>
</comment>
<evidence type="ECO:0000313" key="2">
    <source>
        <dbReference type="Proteomes" id="UP001160148"/>
    </source>
</evidence>
<dbReference type="EMBL" id="CARXXK010000001">
    <property type="protein sequence ID" value="CAI6342735.1"/>
    <property type="molecule type" value="Genomic_DNA"/>
</dbReference>
<dbReference type="AlphaFoldDB" id="A0AAV0VGN6"/>
<gene>
    <name evidence="1" type="ORF">MEUPH1_LOCUS92</name>
</gene>
<reference evidence="1 2" key="1">
    <citation type="submission" date="2023-01" db="EMBL/GenBank/DDBJ databases">
        <authorList>
            <person name="Whitehead M."/>
        </authorList>
    </citation>
    <scope>NUCLEOTIDE SEQUENCE [LARGE SCALE GENOMIC DNA]</scope>
</reference>
<dbReference type="Proteomes" id="UP001160148">
    <property type="component" value="Unassembled WGS sequence"/>
</dbReference>
<name>A0AAV0VGN6_9HEMI</name>
<sequence>MRILYTIQPSTEKLEDVAVFVGDVIMVVTDYNRSHVRRAAVAEEFCDVLPTSGDFQPTSCDVRPDFGDVVGPASCDGRPDFGDFQPASCDAGFTSG</sequence>
<protein>
    <submittedName>
        <fullName evidence="1">Uncharacterized protein</fullName>
    </submittedName>
</protein>
<evidence type="ECO:0000313" key="1">
    <source>
        <dbReference type="EMBL" id="CAI6342735.1"/>
    </source>
</evidence>